<name>A0A6A5SH68_9PLEO</name>
<evidence type="ECO:0000313" key="2">
    <source>
        <dbReference type="EMBL" id="KAF1939014.1"/>
    </source>
</evidence>
<accession>A0A6A5SH68</accession>
<gene>
    <name evidence="2" type="ORF">EJ02DRAFT_457354</name>
</gene>
<keyword evidence="3" id="KW-1185">Reference proteome</keyword>
<feature type="compositionally biased region" description="Polar residues" evidence="1">
    <location>
        <begin position="113"/>
        <end position="124"/>
    </location>
</feature>
<sequence>MFKLSLQTSRFCSKRPSSFSRRYVRSSSSSAPAVCIDQAVNEFQAARATTNAGRIVNKLCTRLAQDRATTRTEQLVWLAQHCLEISAVGKSNGVQDQETTVERRREDHEDKTTSATSNPVDRPS</sequence>
<evidence type="ECO:0000313" key="3">
    <source>
        <dbReference type="Proteomes" id="UP000800038"/>
    </source>
</evidence>
<dbReference type="OrthoDB" id="3685840at2759"/>
<proteinExistence type="predicted"/>
<dbReference type="Proteomes" id="UP000800038">
    <property type="component" value="Unassembled WGS sequence"/>
</dbReference>
<feature type="region of interest" description="Disordered" evidence="1">
    <location>
        <begin position="89"/>
        <end position="124"/>
    </location>
</feature>
<dbReference type="AlphaFoldDB" id="A0A6A5SH68"/>
<reference evidence="2" key="1">
    <citation type="journal article" date="2020" name="Stud. Mycol.">
        <title>101 Dothideomycetes genomes: a test case for predicting lifestyles and emergence of pathogens.</title>
        <authorList>
            <person name="Haridas S."/>
            <person name="Albert R."/>
            <person name="Binder M."/>
            <person name="Bloem J."/>
            <person name="Labutti K."/>
            <person name="Salamov A."/>
            <person name="Andreopoulos B."/>
            <person name="Baker S."/>
            <person name="Barry K."/>
            <person name="Bills G."/>
            <person name="Bluhm B."/>
            <person name="Cannon C."/>
            <person name="Castanera R."/>
            <person name="Culley D."/>
            <person name="Daum C."/>
            <person name="Ezra D."/>
            <person name="Gonzalez J."/>
            <person name="Henrissat B."/>
            <person name="Kuo A."/>
            <person name="Liang C."/>
            <person name="Lipzen A."/>
            <person name="Lutzoni F."/>
            <person name="Magnuson J."/>
            <person name="Mondo S."/>
            <person name="Nolan M."/>
            <person name="Ohm R."/>
            <person name="Pangilinan J."/>
            <person name="Park H.-J."/>
            <person name="Ramirez L."/>
            <person name="Alfaro M."/>
            <person name="Sun H."/>
            <person name="Tritt A."/>
            <person name="Yoshinaga Y."/>
            <person name="Zwiers L.-H."/>
            <person name="Turgeon B."/>
            <person name="Goodwin S."/>
            <person name="Spatafora J."/>
            <person name="Crous P."/>
            <person name="Grigoriev I."/>
        </authorList>
    </citation>
    <scope>NUCLEOTIDE SEQUENCE</scope>
    <source>
        <strain evidence="2">CBS 161.51</strain>
    </source>
</reference>
<protein>
    <submittedName>
        <fullName evidence="2">Uncharacterized protein</fullName>
    </submittedName>
</protein>
<feature type="compositionally biased region" description="Basic and acidic residues" evidence="1">
    <location>
        <begin position="100"/>
        <end position="112"/>
    </location>
</feature>
<dbReference type="EMBL" id="ML976090">
    <property type="protein sequence ID" value="KAF1939014.1"/>
    <property type="molecule type" value="Genomic_DNA"/>
</dbReference>
<organism evidence="2 3">
    <name type="scientific">Clathrospora elynae</name>
    <dbReference type="NCBI Taxonomy" id="706981"/>
    <lineage>
        <taxon>Eukaryota</taxon>
        <taxon>Fungi</taxon>
        <taxon>Dikarya</taxon>
        <taxon>Ascomycota</taxon>
        <taxon>Pezizomycotina</taxon>
        <taxon>Dothideomycetes</taxon>
        <taxon>Pleosporomycetidae</taxon>
        <taxon>Pleosporales</taxon>
        <taxon>Diademaceae</taxon>
        <taxon>Clathrospora</taxon>
    </lineage>
</organism>
<evidence type="ECO:0000256" key="1">
    <source>
        <dbReference type="SAM" id="MobiDB-lite"/>
    </source>
</evidence>